<protein>
    <submittedName>
        <fullName evidence="13">Uncharacterized protein</fullName>
    </submittedName>
</protein>
<evidence type="ECO:0000256" key="8">
    <source>
        <dbReference type="ARBA" id="ARBA00022989"/>
    </source>
</evidence>
<evidence type="ECO:0000256" key="3">
    <source>
        <dbReference type="ARBA" id="ARBA00022448"/>
    </source>
</evidence>
<keyword evidence="14" id="KW-1185">Reference proteome</keyword>
<comment type="subcellular location">
    <subcellularLocation>
        <location evidence="1">Cell junction</location>
        <location evidence="1">Gap junction</location>
    </subcellularLocation>
    <subcellularLocation>
        <location evidence="2">Cell membrane</location>
        <topology evidence="2">Multi-pass membrane protein</topology>
    </subcellularLocation>
</comment>
<evidence type="ECO:0000256" key="9">
    <source>
        <dbReference type="ARBA" id="ARBA00023065"/>
    </source>
</evidence>
<evidence type="ECO:0000256" key="1">
    <source>
        <dbReference type="ARBA" id="ARBA00004610"/>
    </source>
</evidence>
<gene>
    <name evidence="13" type="ORF">CEXT_383101</name>
</gene>
<comment type="caution">
    <text evidence="13">The sequence shown here is derived from an EMBL/GenBank/DDBJ whole genome shotgun (WGS) entry which is preliminary data.</text>
</comment>
<dbReference type="GO" id="GO:0005886">
    <property type="term" value="C:plasma membrane"/>
    <property type="evidence" value="ECO:0007669"/>
    <property type="project" value="UniProtKB-SubCell"/>
</dbReference>
<keyword evidence="8 12" id="KW-1133">Transmembrane helix</keyword>
<name>A0AAV4V4V0_CAEEX</name>
<keyword evidence="7" id="KW-0965">Cell junction</keyword>
<reference evidence="13 14" key="1">
    <citation type="submission" date="2021-06" db="EMBL/GenBank/DDBJ databases">
        <title>Caerostris extrusa draft genome.</title>
        <authorList>
            <person name="Kono N."/>
            <person name="Arakawa K."/>
        </authorList>
    </citation>
    <scope>NUCLEOTIDE SEQUENCE [LARGE SCALE GENOMIC DNA]</scope>
</reference>
<dbReference type="EMBL" id="BPLR01013943">
    <property type="protein sequence ID" value="GIY64949.1"/>
    <property type="molecule type" value="Genomic_DNA"/>
</dbReference>
<dbReference type="Pfam" id="PF00876">
    <property type="entry name" value="Innexin"/>
    <property type="match status" value="1"/>
</dbReference>
<evidence type="ECO:0000256" key="10">
    <source>
        <dbReference type="ARBA" id="ARBA00023136"/>
    </source>
</evidence>
<organism evidence="13 14">
    <name type="scientific">Caerostris extrusa</name>
    <name type="common">Bark spider</name>
    <name type="synonym">Caerostris bankana</name>
    <dbReference type="NCBI Taxonomy" id="172846"/>
    <lineage>
        <taxon>Eukaryota</taxon>
        <taxon>Metazoa</taxon>
        <taxon>Ecdysozoa</taxon>
        <taxon>Arthropoda</taxon>
        <taxon>Chelicerata</taxon>
        <taxon>Arachnida</taxon>
        <taxon>Araneae</taxon>
        <taxon>Araneomorphae</taxon>
        <taxon>Entelegynae</taxon>
        <taxon>Araneoidea</taxon>
        <taxon>Araneidae</taxon>
        <taxon>Caerostris</taxon>
    </lineage>
</organism>
<evidence type="ECO:0000256" key="5">
    <source>
        <dbReference type="ARBA" id="ARBA00022692"/>
    </source>
</evidence>
<evidence type="ECO:0000256" key="2">
    <source>
        <dbReference type="ARBA" id="ARBA00004651"/>
    </source>
</evidence>
<sequence length="89" mass="9972">MVCSCTFHSDTSDSADVLCVVERNSSPAMYGITMFWFIVLALLSCLSCIYKCFIVAFPSFRFGMVLSRSSAYDPKLMEHYVDNSDLKTG</sequence>
<evidence type="ECO:0000313" key="14">
    <source>
        <dbReference type="Proteomes" id="UP001054945"/>
    </source>
</evidence>
<keyword evidence="6" id="KW-0303">Gap junction</keyword>
<evidence type="ECO:0000256" key="11">
    <source>
        <dbReference type="ARBA" id="ARBA00023303"/>
    </source>
</evidence>
<dbReference type="InterPro" id="IPR000990">
    <property type="entry name" value="Innexin"/>
</dbReference>
<dbReference type="Proteomes" id="UP001054945">
    <property type="component" value="Unassembled WGS sequence"/>
</dbReference>
<evidence type="ECO:0000256" key="7">
    <source>
        <dbReference type="ARBA" id="ARBA00022949"/>
    </source>
</evidence>
<keyword evidence="4" id="KW-1003">Cell membrane</keyword>
<keyword evidence="11" id="KW-0407">Ion channel</keyword>
<evidence type="ECO:0000256" key="6">
    <source>
        <dbReference type="ARBA" id="ARBA00022868"/>
    </source>
</evidence>
<keyword evidence="3" id="KW-0813">Transport</keyword>
<keyword evidence="5 12" id="KW-0812">Transmembrane</keyword>
<proteinExistence type="predicted"/>
<dbReference type="GO" id="GO:0005921">
    <property type="term" value="C:gap junction"/>
    <property type="evidence" value="ECO:0007669"/>
    <property type="project" value="UniProtKB-SubCell"/>
</dbReference>
<keyword evidence="10 12" id="KW-0472">Membrane</keyword>
<dbReference type="GO" id="GO:0034220">
    <property type="term" value="P:monoatomic ion transmembrane transport"/>
    <property type="evidence" value="ECO:0007669"/>
    <property type="project" value="UniProtKB-KW"/>
</dbReference>
<evidence type="ECO:0000256" key="12">
    <source>
        <dbReference type="SAM" id="Phobius"/>
    </source>
</evidence>
<dbReference type="AlphaFoldDB" id="A0AAV4V4V0"/>
<evidence type="ECO:0000256" key="4">
    <source>
        <dbReference type="ARBA" id="ARBA00022475"/>
    </source>
</evidence>
<accession>A0AAV4V4V0</accession>
<keyword evidence="9" id="KW-0406">Ion transport</keyword>
<evidence type="ECO:0000313" key="13">
    <source>
        <dbReference type="EMBL" id="GIY64949.1"/>
    </source>
</evidence>
<feature type="transmembrane region" description="Helical" evidence="12">
    <location>
        <begin position="34"/>
        <end position="60"/>
    </location>
</feature>